<name>A0A1G9GJ12_9ACTN</name>
<dbReference type="RefSeq" id="WP_091047974.1">
    <property type="nucleotide sequence ID" value="NZ_FNGF01000003.1"/>
</dbReference>
<sequence>MNNLGEVWTLRDFGRTIGSITIDDADFLWLEGTFEPRPGFERFRPLFDRSPELVTDHPDEWEVVQIQAQLELHSKNGPTAEHLLHIENDRAWFRWSDTPFD</sequence>
<proteinExistence type="predicted"/>
<organism evidence="1 2">
    <name type="scientific">Glycomyces sambucus</name>
    <dbReference type="NCBI Taxonomy" id="380244"/>
    <lineage>
        <taxon>Bacteria</taxon>
        <taxon>Bacillati</taxon>
        <taxon>Actinomycetota</taxon>
        <taxon>Actinomycetes</taxon>
        <taxon>Glycomycetales</taxon>
        <taxon>Glycomycetaceae</taxon>
        <taxon>Glycomyces</taxon>
    </lineage>
</organism>
<dbReference type="Proteomes" id="UP000198662">
    <property type="component" value="Unassembled WGS sequence"/>
</dbReference>
<dbReference type="STRING" id="380244.SAMN05216298_2237"/>
<dbReference type="EMBL" id="FNGF01000003">
    <property type="protein sequence ID" value="SDL00670.1"/>
    <property type="molecule type" value="Genomic_DNA"/>
</dbReference>
<accession>A0A1G9GJ12</accession>
<evidence type="ECO:0000313" key="2">
    <source>
        <dbReference type="Proteomes" id="UP000198662"/>
    </source>
</evidence>
<dbReference type="OrthoDB" id="3394546at2"/>
<gene>
    <name evidence="1" type="ORF">SAMN05216298_2237</name>
</gene>
<dbReference type="AlphaFoldDB" id="A0A1G9GJ12"/>
<evidence type="ECO:0000313" key="1">
    <source>
        <dbReference type="EMBL" id="SDL00670.1"/>
    </source>
</evidence>
<protein>
    <submittedName>
        <fullName evidence="1">Uncharacterized protein</fullName>
    </submittedName>
</protein>
<keyword evidence="2" id="KW-1185">Reference proteome</keyword>
<reference evidence="2" key="1">
    <citation type="submission" date="2016-10" db="EMBL/GenBank/DDBJ databases">
        <authorList>
            <person name="Varghese N."/>
            <person name="Submissions S."/>
        </authorList>
    </citation>
    <scope>NUCLEOTIDE SEQUENCE [LARGE SCALE GENOMIC DNA]</scope>
    <source>
        <strain evidence="2">CGMCC 4.3147</strain>
    </source>
</reference>